<dbReference type="EMBL" id="CP016174">
    <property type="protein sequence ID" value="ANN20105.1"/>
    <property type="molecule type" value="Genomic_DNA"/>
</dbReference>
<feature type="domain" description="FAD/NAD(P)-binding" evidence="2">
    <location>
        <begin position="2"/>
        <end position="83"/>
    </location>
</feature>
<name>A0A193C702_AMYOR</name>
<dbReference type="PANTHER" id="PTHR43014">
    <property type="entry name" value="MERCURIC REDUCTASE"/>
    <property type="match status" value="1"/>
</dbReference>
<gene>
    <name evidence="3" type="ORF">SD37_33895</name>
</gene>
<reference evidence="3 4" key="1">
    <citation type="journal article" date="2015" name="Genome Announc.">
        <title>Draft Genome Sequence of Norvancomycin-Producing Strain Amycolatopsis orientalis CPCC200066.</title>
        <authorList>
            <person name="Lei X."/>
            <person name="Yuan F."/>
            <person name="Shi Y."/>
            <person name="Li X."/>
            <person name="Wang L."/>
            <person name="Hong B."/>
        </authorList>
    </citation>
    <scope>NUCLEOTIDE SEQUENCE [LARGE SCALE GENOMIC DNA]</scope>
    <source>
        <strain evidence="3 4">B-37</strain>
    </source>
</reference>
<dbReference type="PRINTS" id="PR00945">
    <property type="entry name" value="HGRDTASE"/>
</dbReference>
<dbReference type="PANTHER" id="PTHR43014:SF5">
    <property type="entry name" value="GLUTATHIONE REDUCTASE (NADPH)"/>
    <property type="match status" value="1"/>
</dbReference>
<dbReference type="Pfam" id="PF07992">
    <property type="entry name" value="Pyr_redox_2"/>
    <property type="match status" value="1"/>
</dbReference>
<feature type="region of interest" description="Disordered" evidence="1">
    <location>
        <begin position="86"/>
        <end position="120"/>
    </location>
</feature>
<organism evidence="3 4">
    <name type="scientific">Amycolatopsis orientalis</name>
    <name type="common">Nocardia orientalis</name>
    <dbReference type="NCBI Taxonomy" id="31958"/>
    <lineage>
        <taxon>Bacteria</taxon>
        <taxon>Bacillati</taxon>
        <taxon>Actinomycetota</taxon>
        <taxon>Actinomycetes</taxon>
        <taxon>Pseudonocardiales</taxon>
        <taxon>Pseudonocardiaceae</taxon>
        <taxon>Amycolatopsis</taxon>
    </lineage>
</organism>
<evidence type="ECO:0000313" key="3">
    <source>
        <dbReference type="EMBL" id="ANN20105.1"/>
    </source>
</evidence>
<dbReference type="SUPFAM" id="SSF51905">
    <property type="entry name" value="FAD/NAD(P)-binding domain"/>
    <property type="match status" value="1"/>
</dbReference>
<keyword evidence="4" id="KW-1185">Reference proteome</keyword>
<protein>
    <recommendedName>
        <fullName evidence="2">FAD/NAD(P)-binding domain-containing protein</fullName>
    </recommendedName>
</protein>
<dbReference type="STRING" id="31958.SD37_33895"/>
<dbReference type="AlphaFoldDB" id="A0A193C702"/>
<dbReference type="Proteomes" id="UP000093695">
    <property type="component" value="Chromosome"/>
</dbReference>
<proteinExistence type="predicted"/>
<evidence type="ECO:0000259" key="2">
    <source>
        <dbReference type="Pfam" id="PF07992"/>
    </source>
</evidence>
<evidence type="ECO:0000313" key="4">
    <source>
        <dbReference type="Proteomes" id="UP000093695"/>
    </source>
</evidence>
<feature type="compositionally biased region" description="Basic residues" evidence="1">
    <location>
        <begin position="110"/>
        <end position="120"/>
    </location>
</feature>
<dbReference type="InterPro" id="IPR036188">
    <property type="entry name" value="FAD/NAD-bd_sf"/>
</dbReference>
<evidence type="ECO:0000256" key="1">
    <source>
        <dbReference type="SAM" id="MobiDB-lite"/>
    </source>
</evidence>
<accession>A0A193C702</accession>
<dbReference type="Gene3D" id="3.50.50.60">
    <property type="entry name" value="FAD/NAD(P)-binding domain"/>
    <property type="match status" value="1"/>
</dbReference>
<dbReference type="GO" id="GO:0016491">
    <property type="term" value="F:oxidoreductase activity"/>
    <property type="evidence" value="ECO:0007669"/>
    <property type="project" value="InterPro"/>
</dbReference>
<dbReference type="InterPro" id="IPR023753">
    <property type="entry name" value="FAD/NAD-binding_dom"/>
</dbReference>
<dbReference type="KEGG" id="aori:SD37_33895"/>
<sequence length="120" mass="13016">MLAAGSRPVAPDVPGLVEAGFHTSDTVLRMESLPRTMIILGGGFVAAEPAHVFSSFGVDVTVVARSGTLLRHEDADVAQRFTELASTTAKPLRRRRSWSPPTTGSCHTRYSPRRRSRRSA</sequence>
<feature type="compositionally biased region" description="Polar residues" evidence="1">
    <location>
        <begin position="99"/>
        <end position="108"/>
    </location>
</feature>